<dbReference type="Proteomes" id="UP001341840">
    <property type="component" value="Unassembled WGS sequence"/>
</dbReference>
<feature type="domain" description="C2H2-type" evidence="10">
    <location>
        <begin position="34"/>
        <end position="61"/>
    </location>
</feature>
<evidence type="ECO:0000256" key="5">
    <source>
        <dbReference type="ARBA" id="ARBA00023015"/>
    </source>
</evidence>
<evidence type="ECO:0000313" key="12">
    <source>
        <dbReference type="Proteomes" id="UP001341840"/>
    </source>
</evidence>
<accession>A0ABU6YKX6</accession>
<evidence type="ECO:0000256" key="2">
    <source>
        <dbReference type="ARBA" id="ARBA00022723"/>
    </source>
</evidence>
<feature type="region of interest" description="Disordered" evidence="9">
    <location>
        <begin position="1"/>
        <end position="30"/>
    </location>
</feature>
<evidence type="ECO:0000256" key="3">
    <source>
        <dbReference type="ARBA" id="ARBA00022771"/>
    </source>
</evidence>
<sequence length="183" mass="20842">MMMKPIRIIENMQEGRSSETYSEDDEEEDKKSSYDCTFCRRGFTNAQALGGHMNIHRKHKANNNRPKNTSIINYPPSSSSSPPNKFQESMASSTNSSSSTTCYYPFFDSNHQSHPPTPPPAAYEFMNTRRYHHDESQELLGPNLSLQIGSPSTHQHADQVIRTRGIINHQNKDAQVLDLELRL</sequence>
<dbReference type="InterPro" id="IPR013087">
    <property type="entry name" value="Znf_C2H2_type"/>
</dbReference>
<evidence type="ECO:0000313" key="11">
    <source>
        <dbReference type="EMBL" id="MED6210071.1"/>
    </source>
</evidence>
<dbReference type="PANTHER" id="PTHR45801:SF117">
    <property type="entry name" value="OS07G0417400 PROTEIN"/>
    <property type="match status" value="1"/>
</dbReference>
<dbReference type="PANTHER" id="PTHR45801">
    <property type="entry name" value="OS07G0101800 PROTEIN"/>
    <property type="match status" value="1"/>
</dbReference>
<name>A0ABU6YKX6_9FABA</name>
<comment type="subcellular location">
    <subcellularLocation>
        <location evidence="1">Nucleus</location>
    </subcellularLocation>
</comment>
<feature type="compositionally biased region" description="Polar residues" evidence="9">
    <location>
        <begin position="63"/>
        <end position="72"/>
    </location>
</feature>
<keyword evidence="4" id="KW-0862">Zinc</keyword>
<organism evidence="11 12">
    <name type="scientific">Stylosanthes scabra</name>
    <dbReference type="NCBI Taxonomy" id="79078"/>
    <lineage>
        <taxon>Eukaryota</taxon>
        <taxon>Viridiplantae</taxon>
        <taxon>Streptophyta</taxon>
        <taxon>Embryophyta</taxon>
        <taxon>Tracheophyta</taxon>
        <taxon>Spermatophyta</taxon>
        <taxon>Magnoliopsida</taxon>
        <taxon>eudicotyledons</taxon>
        <taxon>Gunneridae</taxon>
        <taxon>Pentapetalae</taxon>
        <taxon>rosids</taxon>
        <taxon>fabids</taxon>
        <taxon>Fabales</taxon>
        <taxon>Fabaceae</taxon>
        <taxon>Papilionoideae</taxon>
        <taxon>50 kb inversion clade</taxon>
        <taxon>dalbergioids sensu lato</taxon>
        <taxon>Dalbergieae</taxon>
        <taxon>Pterocarpus clade</taxon>
        <taxon>Stylosanthes</taxon>
    </lineage>
</organism>
<keyword evidence="3 8" id="KW-0863">Zinc-finger</keyword>
<dbReference type="EMBL" id="JASCZI010242193">
    <property type="protein sequence ID" value="MED6210071.1"/>
    <property type="molecule type" value="Genomic_DNA"/>
</dbReference>
<keyword evidence="5" id="KW-0805">Transcription regulation</keyword>
<keyword evidence="6" id="KW-0804">Transcription</keyword>
<comment type="caution">
    <text evidence="11">The sequence shown here is derived from an EMBL/GenBank/DDBJ whole genome shotgun (WGS) entry which is preliminary data.</text>
</comment>
<evidence type="ECO:0000256" key="9">
    <source>
        <dbReference type="SAM" id="MobiDB-lite"/>
    </source>
</evidence>
<dbReference type="PROSITE" id="PS00028">
    <property type="entry name" value="ZINC_FINGER_C2H2_1"/>
    <property type="match status" value="1"/>
</dbReference>
<evidence type="ECO:0000256" key="1">
    <source>
        <dbReference type="ARBA" id="ARBA00004123"/>
    </source>
</evidence>
<evidence type="ECO:0000259" key="10">
    <source>
        <dbReference type="PROSITE" id="PS50157"/>
    </source>
</evidence>
<dbReference type="SUPFAM" id="SSF57667">
    <property type="entry name" value="beta-beta-alpha zinc fingers"/>
    <property type="match status" value="1"/>
</dbReference>
<keyword evidence="7" id="KW-0539">Nucleus</keyword>
<dbReference type="InterPro" id="IPR052426">
    <property type="entry name" value="Plant_dev_regulator"/>
</dbReference>
<keyword evidence="2" id="KW-0479">Metal-binding</keyword>
<dbReference type="Gene3D" id="3.30.160.60">
    <property type="entry name" value="Classic Zinc Finger"/>
    <property type="match status" value="1"/>
</dbReference>
<evidence type="ECO:0000256" key="6">
    <source>
        <dbReference type="ARBA" id="ARBA00023163"/>
    </source>
</evidence>
<dbReference type="InterPro" id="IPR036236">
    <property type="entry name" value="Znf_C2H2_sf"/>
</dbReference>
<evidence type="ECO:0000256" key="4">
    <source>
        <dbReference type="ARBA" id="ARBA00022833"/>
    </source>
</evidence>
<evidence type="ECO:0000256" key="7">
    <source>
        <dbReference type="ARBA" id="ARBA00023242"/>
    </source>
</evidence>
<protein>
    <recommendedName>
        <fullName evidence="10">C2H2-type domain-containing protein</fullName>
    </recommendedName>
</protein>
<proteinExistence type="predicted"/>
<reference evidence="11 12" key="1">
    <citation type="journal article" date="2023" name="Plants (Basel)">
        <title>Bridging the Gap: Combining Genomics and Transcriptomics Approaches to Understand Stylosanthes scabra, an Orphan Legume from the Brazilian Caatinga.</title>
        <authorList>
            <person name="Ferreira-Neto J.R.C."/>
            <person name="da Silva M.D."/>
            <person name="Binneck E."/>
            <person name="de Melo N.F."/>
            <person name="da Silva R.H."/>
            <person name="de Melo A.L.T.M."/>
            <person name="Pandolfi V."/>
            <person name="Bustamante F.O."/>
            <person name="Brasileiro-Vidal A.C."/>
            <person name="Benko-Iseppon A.M."/>
        </authorList>
    </citation>
    <scope>NUCLEOTIDE SEQUENCE [LARGE SCALE GENOMIC DNA]</scope>
    <source>
        <tissue evidence="11">Leaves</tissue>
    </source>
</reference>
<gene>
    <name evidence="11" type="ORF">PIB30_060582</name>
</gene>
<evidence type="ECO:0000256" key="8">
    <source>
        <dbReference type="PROSITE-ProRule" id="PRU00042"/>
    </source>
</evidence>
<dbReference type="PROSITE" id="PS50157">
    <property type="entry name" value="ZINC_FINGER_C2H2_2"/>
    <property type="match status" value="1"/>
</dbReference>
<keyword evidence="12" id="KW-1185">Reference proteome</keyword>
<feature type="region of interest" description="Disordered" evidence="9">
    <location>
        <begin position="58"/>
        <end position="94"/>
    </location>
</feature>